<evidence type="ECO:0000313" key="2">
    <source>
        <dbReference type="EMBL" id="KAF0542831.1"/>
    </source>
</evidence>
<dbReference type="AlphaFoldDB" id="A0A8H4AXR8"/>
<feature type="transmembrane region" description="Helical" evidence="1">
    <location>
        <begin position="237"/>
        <end position="258"/>
    </location>
</feature>
<sequence>MWRDCFKGSSKSEPSSILYIRRFIIISAFITLLGSTIALFFKMSQEQPIISTTFYSVDTLPAPAMADTCNNYVMQPEKTNDDDNYPFTGNFSPKANINLHKYEDKNGPYFVFLDIVIVDLNFPKIINDSAQISSFRMIAFDSENDYTIRNKRFVSPSHQLTPFEQSQYYMNKNTRSILSNSALNYIGIPLSQSPRPYIDSIIEPVPMSLSNKNNISLRISPRSFTIGDEQEQRHSTVIAIIGTVAAFYSSLMFFYVFLFGVDTIRLWGVVHSGCCGIRLFKEKTKTIINNDLESVIASDPNNLNSIQDRSQDLQKSSQESQNITSRIEELEKFRCFIEMNVIKIKPWEGHVKVKPTKKENKTED</sequence>
<evidence type="ECO:0000256" key="1">
    <source>
        <dbReference type="SAM" id="Phobius"/>
    </source>
</evidence>
<comment type="caution">
    <text evidence="2">The sequence shown here is derived from an EMBL/GenBank/DDBJ whole genome shotgun (WGS) entry which is preliminary data.</text>
</comment>
<dbReference type="EMBL" id="WTPW01000140">
    <property type="protein sequence ID" value="KAF0542831.1"/>
    <property type="molecule type" value="Genomic_DNA"/>
</dbReference>
<keyword evidence="3" id="KW-1185">Reference proteome</keyword>
<evidence type="ECO:0000313" key="3">
    <source>
        <dbReference type="Proteomes" id="UP000439903"/>
    </source>
</evidence>
<keyword evidence="1" id="KW-0472">Membrane</keyword>
<dbReference type="OrthoDB" id="2339353at2759"/>
<keyword evidence="1" id="KW-1133">Transmembrane helix</keyword>
<protein>
    <submittedName>
        <fullName evidence="2">Uncharacterized protein</fullName>
    </submittedName>
</protein>
<feature type="transmembrane region" description="Helical" evidence="1">
    <location>
        <begin position="20"/>
        <end position="41"/>
    </location>
</feature>
<gene>
    <name evidence="2" type="ORF">F8M41_004302</name>
</gene>
<organism evidence="2 3">
    <name type="scientific">Gigaspora margarita</name>
    <dbReference type="NCBI Taxonomy" id="4874"/>
    <lineage>
        <taxon>Eukaryota</taxon>
        <taxon>Fungi</taxon>
        <taxon>Fungi incertae sedis</taxon>
        <taxon>Mucoromycota</taxon>
        <taxon>Glomeromycotina</taxon>
        <taxon>Glomeromycetes</taxon>
        <taxon>Diversisporales</taxon>
        <taxon>Gigasporaceae</taxon>
        <taxon>Gigaspora</taxon>
    </lineage>
</organism>
<reference evidence="2 3" key="1">
    <citation type="journal article" date="2019" name="Environ. Microbiol.">
        <title>At the nexus of three kingdoms: the genome of the mycorrhizal fungus Gigaspora margarita provides insights into plant, endobacterial and fungal interactions.</title>
        <authorList>
            <person name="Venice F."/>
            <person name="Ghignone S."/>
            <person name="Salvioli di Fossalunga A."/>
            <person name="Amselem J."/>
            <person name="Novero M."/>
            <person name="Xianan X."/>
            <person name="Sedzielewska Toro K."/>
            <person name="Morin E."/>
            <person name="Lipzen A."/>
            <person name="Grigoriev I.V."/>
            <person name="Henrissat B."/>
            <person name="Martin F.M."/>
            <person name="Bonfante P."/>
        </authorList>
    </citation>
    <scope>NUCLEOTIDE SEQUENCE [LARGE SCALE GENOMIC DNA]</scope>
    <source>
        <strain evidence="2 3">BEG34</strain>
    </source>
</reference>
<name>A0A8H4AXR8_GIGMA</name>
<dbReference type="Proteomes" id="UP000439903">
    <property type="component" value="Unassembled WGS sequence"/>
</dbReference>
<keyword evidence="1" id="KW-0812">Transmembrane</keyword>
<proteinExistence type="predicted"/>
<accession>A0A8H4AXR8</accession>